<dbReference type="PANTHER" id="PTHR33065:SF19">
    <property type="entry name" value="OS11G0130700 PROTEIN"/>
    <property type="match status" value="1"/>
</dbReference>
<reference evidence="2" key="2">
    <citation type="submission" date="2021-12" db="EMBL/GenBank/DDBJ databases">
        <title>Resequencing data analysis of finger millet.</title>
        <authorList>
            <person name="Hatakeyama M."/>
            <person name="Aluri S."/>
            <person name="Balachadran M.T."/>
            <person name="Sivarajan S.R."/>
            <person name="Poveda L."/>
            <person name="Shimizu-Inatsugi R."/>
            <person name="Schlapbach R."/>
            <person name="Sreeman S.M."/>
            <person name="Shimizu K.K."/>
        </authorList>
    </citation>
    <scope>NUCLEOTIDE SEQUENCE</scope>
</reference>
<gene>
    <name evidence="2" type="primary">gb24206</name>
    <name evidence="2" type="ORF">PR202_gb24206</name>
</gene>
<dbReference type="Pfam" id="PF20241">
    <property type="entry name" value="DUF6598"/>
    <property type="match status" value="1"/>
</dbReference>
<feature type="domain" description="DUF6598" evidence="1">
    <location>
        <begin position="25"/>
        <end position="250"/>
    </location>
</feature>
<protein>
    <recommendedName>
        <fullName evidence="1">DUF6598 domain-containing protein</fullName>
    </recommendedName>
</protein>
<dbReference type="Proteomes" id="UP001054889">
    <property type="component" value="Unassembled WGS sequence"/>
</dbReference>
<sequence>MRLSRPNELCYPKWTMCSRHRDCAMLQIFSLKLITANLPRPQPPAASGIEIYGFMAARDLLDPMRNYVFNQASPYRRPVLLEYDMRIKTGEGKQQDVPLIQGVAIFSNKISGRAFTTQITGGDHGAAAAVVEINHARFPRALEATVQVKIIELTKQQQDNNNGGLDLSITGFVPKIPEDIRLFRGVVDGPCELDRFVVAVASNSYLILRFETPCDVDGSKCVGRFAFRATPHGCITDRRKFDLATIEVKVTWSNLITYPDDML</sequence>
<evidence type="ECO:0000313" key="2">
    <source>
        <dbReference type="EMBL" id="GJN35429.1"/>
    </source>
</evidence>
<evidence type="ECO:0000313" key="3">
    <source>
        <dbReference type="Proteomes" id="UP001054889"/>
    </source>
</evidence>
<reference evidence="2" key="1">
    <citation type="journal article" date="2018" name="DNA Res.">
        <title>Multiple hybrid de novo genome assembly of finger millet, an orphan allotetraploid crop.</title>
        <authorList>
            <person name="Hatakeyama M."/>
            <person name="Aluri S."/>
            <person name="Balachadran M.T."/>
            <person name="Sivarajan S.R."/>
            <person name="Patrignani A."/>
            <person name="Gruter S."/>
            <person name="Poveda L."/>
            <person name="Shimizu-Inatsugi R."/>
            <person name="Baeten J."/>
            <person name="Francoijs K.J."/>
            <person name="Nataraja K.N."/>
            <person name="Reddy Y.A.N."/>
            <person name="Phadnis S."/>
            <person name="Ravikumar R.L."/>
            <person name="Schlapbach R."/>
            <person name="Sreeman S.M."/>
            <person name="Shimizu K.K."/>
        </authorList>
    </citation>
    <scope>NUCLEOTIDE SEQUENCE</scope>
</reference>
<dbReference type="PANTHER" id="PTHR33065">
    <property type="entry name" value="OS07G0486400 PROTEIN"/>
    <property type="match status" value="1"/>
</dbReference>
<accession>A0AAV5FI88</accession>
<dbReference type="EMBL" id="BQKI01000088">
    <property type="protein sequence ID" value="GJN35429.1"/>
    <property type="molecule type" value="Genomic_DNA"/>
</dbReference>
<keyword evidence="3" id="KW-1185">Reference proteome</keyword>
<proteinExistence type="predicted"/>
<evidence type="ECO:0000259" key="1">
    <source>
        <dbReference type="Pfam" id="PF20241"/>
    </source>
</evidence>
<dbReference type="InterPro" id="IPR046533">
    <property type="entry name" value="DUF6598"/>
</dbReference>
<organism evidence="2 3">
    <name type="scientific">Eleusine coracana subsp. coracana</name>
    <dbReference type="NCBI Taxonomy" id="191504"/>
    <lineage>
        <taxon>Eukaryota</taxon>
        <taxon>Viridiplantae</taxon>
        <taxon>Streptophyta</taxon>
        <taxon>Embryophyta</taxon>
        <taxon>Tracheophyta</taxon>
        <taxon>Spermatophyta</taxon>
        <taxon>Magnoliopsida</taxon>
        <taxon>Liliopsida</taxon>
        <taxon>Poales</taxon>
        <taxon>Poaceae</taxon>
        <taxon>PACMAD clade</taxon>
        <taxon>Chloridoideae</taxon>
        <taxon>Cynodonteae</taxon>
        <taxon>Eleusininae</taxon>
        <taxon>Eleusine</taxon>
    </lineage>
</organism>
<dbReference type="AlphaFoldDB" id="A0AAV5FI88"/>
<comment type="caution">
    <text evidence="2">The sequence shown here is derived from an EMBL/GenBank/DDBJ whole genome shotgun (WGS) entry which is preliminary data.</text>
</comment>
<name>A0AAV5FI88_ELECO</name>